<dbReference type="EMBL" id="BNJF01000006">
    <property type="protein sequence ID" value="GHO49802.1"/>
    <property type="molecule type" value="Genomic_DNA"/>
</dbReference>
<evidence type="ECO:0008006" key="3">
    <source>
        <dbReference type="Google" id="ProtNLM"/>
    </source>
</evidence>
<dbReference type="PANTHER" id="PTHR38567:SF1">
    <property type="entry name" value="DUF4291 DOMAIN-CONTAINING PROTEIN"/>
    <property type="match status" value="1"/>
</dbReference>
<evidence type="ECO:0000313" key="2">
    <source>
        <dbReference type="Proteomes" id="UP000612362"/>
    </source>
</evidence>
<proteinExistence type="predicted"/>
<name>A0A8J3I418_9CHLR</name>
<sequence length="196" mass="22820">MNVNEIRAHYDDRSIIMYQAYSKAIALPALQNNRFVPPFSFNRMTWIKPSFLWLMDRSQWGLKSGQEMILAIRITRGGWEEALSQAVLTSYDPQVYRHPDEWAAQFEKALVHVQWDPERTLRGKSLPVNSIQVGLSRHIIEKYVNEWTIEIQDATPLVRKIHGLLRQGQEAKARGFLPKERVYPLKPALARQIGIR</sequence>
<dbReference type="Proteomes" id="UP000612362">
    <property type="component" value="Unassembled WGS sequence"/>
</dbReference>
<comment type="caution">
    <text evidence="1">The sequence shown here is derived from an EMBL/GenBank/DDBJ whole genome shotgun (WGS) entry which is preliminary data.</text>
</comment>
<accession>A0A8J3I418</accession>
<dbReference type="RefSeq" id="WP_220198894.1">
    <property type="nucleotide sequence ID" value="NZ_BNJF01000006.1"/>
</dbReference>
<dbReference type="InterPro" id="IPR025633">
    <property type="entry name" value="DUF4291"/>
</dbReference>
<organism evidence="1 2">
    <name type="scientific">Ktedonospora formicarum</name>
    <dbReference type="NCBI Taxonomy" id="2778364"/>
    <lineage>
        <taxon>Bacteria</taxon>
        <taxon>Bacillati</taxon>
        <taxon>Chloroflexota</taxon>
        <taxon>Ktedonobacteria</taxon>
        <taxon>Ktedonobacterales</taxon>
        <taxon>Ktedonobacteraceae</taxon>
        <taxon>Ktedonospora</taxon>
    </lineage>
</organism>
<protein>
    <recommendedName>
        <fullName evidence="3">DUF4291 domain-containing protein</fullName>
    </recommendedName>
</protein>
<reference evidence="1" key="1">
    <citation type="submission" date="2020-10" db="EMBL/GenBank/DDBJ databases">
        <title>Taxonomic study of unclassified bacteria belonging to the class Ktedonobacteria.</title>
        <authorList>
            <person name="Yabe S."/>
            <person name="Wang C.M."/>
            <person name="Zheng Y."/>
            <person name="Sakai Y."/>
            <person name="Cavaletti L."/>
            <person name="Monciardini P."/>
            <person name="Donadio S."/>
        </authorList>
    </citation>
    <scope>NUCLEOTIDE SEQUENCE</scope>
    <source>
        <strain evidence="1">SOSP1-1</strain>
    </source>
</reference>
<evidence type="ECO:0000313" key="1">
    <source>
        <dbReference type="EMBL" id="GHO49802.1"/>
    </source>
</evidence>
<dbReference type="Pfam" id="PF14124">
    <property type="entry name" value="DUF4291"/>
    <property type="match status" value="1"/>
</dbReference>
<keyword evidence="2" id="KW-1185">Reference proteome</keyword>
<dbReference type="AlphaFoldDB" id="A0A8J3I418"/>
<gene>
    <name evidence="1" type="ORF">KSX_79650</name>
</gene>
<dbReference type="PANTHER" id="PTHR38567">
    <property type="entry name" value="DUF4291 DOMAIN-CONTAINING PROTEIN"/>
    <property type="match status" value="1"/>
</dbReference>